<dbReference type="RefSeq" id="WP_377065823.1">
    <property type="nucleotide sequence ID" value="NZ_JBHSJJ010000009.1"/>
</dbReference>
<dbReference type="Pfam" id="PF07715">
    <property type="entry name" value="Plug"/>
    <property type="match status" value="1"/>
</dbReference>
<keyword evidence="1" id="KW-0812">Transmembrane</keyword>
<dbReference type="Pfam" id="PF00593">
    <property type="entry name" value="TonB_dep_Rec_b-barrel"/>
    <property type="match status" value="1"/>
</dbReference>
<dbReference type="Pfam" id="PF13715">
    <property type="entry name" value="CarbopepD_reg_2"/>
    <property type="match status" value="1"/>
</dbReference>
<accession>A0ABV9T399</accession>
<proteinExistence type="inferred from homology"/>
<feature type="domain" description="TonB-dependent receptor-like beta-barrel" evidence="4">
    <location>
        <begin position="432"/>
        <end position="781"/>
    </location>
</feature>
<dbReference type="InterPro" id="IPR037066">
    <property type="entry name" value="Plug_dom_sf"/>
</dbReference>
<dbReference type="InterPro" id="IPR023997">
    <property type="entry name" value="TonB-dep_OMP_SusC/RagA_CS"/>
</dbReference>
<sequence length="1086" mass="121796">MKTHLLRLRKIGSRGLLQCMALLLINMMTAQAQVTVSGAVTDGAEGLPLPGVSVYQKGATNVSITDIDGLYSIQVASPEAELVYSFIGFETQTLVVGDRTTIDVTLMPEETLLEQVVVVGYGTQKKINLTGAVDQVSGEQIINRPVANVMQGLQGVSPGLNITYSGGRPGTVPDINIRGFTSINGGGPLIVIDGVAGRYEDLLRLNPADIESFSVLRDAASAAIYGARAAFGVVLITTKQGGTTQLVSYNSNFTWGRPTVLPQPVTDPYIYSRVMDQSTSNTPWNYINFNDFHYQWAKERSENPSVEDVRIDPNDPNRWAYMGNNDWYDYFFNPASFSTNQSLAISGSANVDNMPITYYLSGDYTKENGMNKLAPDHWDRYSLRARVSALPKKWLKVDNNLNIYQTERADPTTTITDIYYLTPIEVAKNPDGTWANTGAGRLAARLSDGGRNKEDMFGFHNIIRGTGTFLNGDLSITGNASFKREQWKYHWDRRKFEIGFGPEDVRMEGGDGAVVERNETLQNTILDLYGNYTKKMGAHTVNLLAGYNQESYVLSSVQAERRVLISSSLPYMGLTTGDSFITPAYSSFATRSLFGRANYTLLDRYILEFNGRYDGSSRFPSSNRWGFFPSISGAWIISDERFFQDVGMTSSPTVKLRSSYGSLGNQNVADFGYIQALPTQFSNYLIGGDRQVVISSAPQLAVDPYYYTWERVVTTNFGADVGFWDDRFFASFDYFIRNTKGMLTDPVELPGVLGTSPPQQNAADLQTKGWEVSLSYRNQFGRSDKPVQLTTRLFVADSRSWITSFENEQKLFSRIKNGETVENFRVGQEIGEIWGLINDGLFRNEDEISQLDQSAIIPWGALDIVPGWPKYVDLNGDGKIERGLSEQDPRDLTVIGNSRPRYQLGANIDLSWNGFDFSLFLQGVGRQDYYPRHYLFWGPYQQPYANIYPWNLDFYRGEADNEQLRAMHSRAYLDAGLADVNLDSRYPVLQAWLADNNYGSGLDIPQTEYLLNAAYVRVKNLSIGYSLPTELARRIKARRIRIFATGENLYEFSAIKQFVDPESVNNGYSWSYPFQRRYSFGLNIDL</sequence>
<dbReference type="Proteomes" id="UP001595818">
    <property type="component" value="Unassembled WGS sequence"/>
</dbReference>
<feature type="signal peptide" evidence="3">
    <location>
        <begin position="1"/>
        <end position="32"/>
    </location>
</feature>
<organism evidence="6 7">
    <name type="scientific">Negadavirga shengliensis</name>
    <dbReference type="NCBI Taxonomy" id="1389218"/>
    <lineage>
        <taxon>Bacteria</taxon>
        <taxon>Pseudomonadati</taxon>
        <taxon>Bacteroidota</taxon>
        <taxon>Cytophagia</taxon>
        <taxon>Cytophagales</taxon>
        <taxon>Cyclobacteriaceae</taxon>
        <taxon>Negadavirga</taxon>
    </lineage>
</organism>
<evidence type="ECO:0000256" key="2">
    <source>
        <dbReference type="RuleBase" id="RU003357"/>
    </source>
</evidence>
<dbReference type="NCBIfam" id="TIGR04056">
    <property type="entry name" value="OMP_RagA_SusC"/>
    <property type="match status" value="1"/>
</dbReference>
<feature type="domain" description="TonB-dependent receptor plug" evidence="5">
    <location>
        <begin position="126"/>
        <end position="233"/>
    </location>
</feature>
<dbReference type="PROSITE" id="PS52016">
    <property type="entry name" value="TONB_DEPENDENT_REC_3"/>
    <property type="match status" value="1"/>
</dbReference>
<comment type="caution">
    <text evidence="6">The sequence shown here is derived from an EMBL/GenBank/DDBJ whole genome shotgun (WGS) entry which is preliminary data.</text>
</comment>
<dbReference type="NCBIfam" id="TIGR04057">
    <property type="entry name" value="SusC_RagA_signa"/>
    <property type="match status" value="1"/>
</dbReference>
<evidence type="ECO:0000313" key="6">
    <source>
        <dbReference type="EMBL" id="MFC4873202.1"/>
    </source>
</evidence>
<dbReference type="InterPro" id="IPR012910">
    <property type="entry name" value="Plug_dom"/>
</dbReference>
<gene>
    <name evidence="6" type="ORF">ACFPFU_15995</name>
</gene>
<keyword evidence="1 2" id="KW-0472">Membrane</keyword>
<evidence type="ECO:0000256" key="1">
    <source>
        <dbReference type="PROSITE-ProRule" id="PRU01360"/>
    </source>
</evidence>
<evidence type="ECO:0000313" key="7">
    <source>
        <dbReference type="Proteomes" id="UP001595818"/>
    </source>
</evidence>
<keyword evidence="7" id="KW-1185">Reference proteome</keyword>
<feature type="chain" id="PRO_5046871403" evidence="3">
    <location>
        <begin position="33"/>
        <end position="1086"/>
    </location>
</feature>
<dbReference type="InterPro" id="IPR008969">
    <property type="entry name" value="CarboxyPept-like_regulatory"/>
</dbReference>
<dbReference type="Gene3D" id="2.170.130.10">
    <property type="entry name" value="TonB-dependent receptor, plug domain"/>
    <property type="match status" value="1"/>
</dbReference>
<keyword evidence="1" id="KW-0813">Transport</keyword>
<evidence type="ECO:0000259" key="4">
    <source>
        <dbReference type="Pfam" id="PF00593"/>
    </source>
</evidence>
<keyword evidence="1" id="KW-1134">Transmembrane beta strand</keyword>
<comment type="similarity">
    <text evidence="1 2">Belongs to the TonB-dependent receptor family.</text>
</comment>
<dbReference type="InterPro" id="IPR023996">
    <property type="entry name" value="TonB-dep_OMP_SusC/RagA"/>
</dbReference>
<protein>
    <submittedName>
        <fullName evidence="6">SusC/RagA family TonB-linked outer membrane protein</fullName>
    </submittedName>
</protein>
<keyword evidence="1" id="KW-0998">Cell outer membrane</keyword>
<evidence type="ECO:0000259" key="5">
    <source>
        <dbReference type="Pfam" id="PF07715"/>
    </source>
</evidence>
<dbReference type="InterPro" id="IPR000531">
    <property type="entry name" value="Beta-barrel_TonB"/>
</dbReference>
<comment type="subcellular location">
    <subcellularLocation>
        <location evidence="1">Cell outer membrane</location>
        <topology evidence="1">Multi-pass membrane protein</topology>
    </subcellularLocation>
</comment>
<dbReference type="SUPFAM" id="SSF49464">
    <property type="entry name" value="Carboxypeptidase regulatory domain-like"/>
    <property type="match status" value="1"/>
</dbReference>
<dbReference type="InterPro" id="IPR039426">
    <property type="entry name" value="TonB-dep_rcpt-like"/>
</dbReference>
<keyword evidence="3" id="KW-0732">Signal</keyword>
<dbReference type="SUPFAM" id="SSF56935">
    <property type="entry name" value="Porins"/>
    <property type="match status" value="1"/>
</dbReference>
<evidence type="ECO:0000256" key="3">
    <source>
        <dbReference type="SAM" id="SignalP"/>
    </source>
</evidence>
<reference evidence="7" key="1">
    <citation type="journal article" date="2019" name="Int. J. Syst. Evol. Microbiol.">
        <title>The Global Catalogue of Microorganisms (GCM) 10K type strain sequencing project: providing services to taxonomists for standard genome sequencing and annotation.</title>
        <authorList>
            <consortium name="The Broad Institute Genomics Platform"/>
            <consortium name="The Broad Institute Genome Sequencing Center for Infectious Disease"/>
            <person name="Wu L."/>
            <person name="Ma J."/>
        </authorList>
    </citation>
    <scope>NUCLEOTIDE SEQUENCE [LARGE SCALE GENOMIC DNA]</scope>
    <source>
        <strain evidence="7">CGMCC 4.7466</strain>
    </source>
</reference>
<name>A0ABV9T399_9BACT</name>
<dbReference type="Gene3D" id="2.60.40.1120">
    <property type="entry name" value="Carboxypeptidase-like, regulatory domain"/>
    <property type="match status" value="1"/>
</dbReference>
<keyword evidence="2" id="KW-0798">TonB box</keyword>
<dbReference type="EMBL" id="JBHSJJ010000009">
    <property type="protein sequence ID" value="MFC4873202.1"/>
    <property type="molecule type" value="Genomic_DNA"/>
</dbReference>